<evidence type="ECO:0000313" key="1">
    <source>
        <dbReference type="EMBL" id="KAH3816610.1"/>
    </source>
</evidence>
<comment type="caution">
    <text evidence="1">The sequence shown here is derived from an EMBL/GenBank/DDBJ whole genome shotgun (WGS) entry which is preliminary data.</text>
</comment>
<keyword evidence="2" id="KW-1185">Reference proteome</keyword>
<reference evidence="1" key="1">
    <citation type="journal article" date="2019" name="bioRxiv">
        <title>The Genome of the Zebra Mussel, Dreissena polymorpha: A Resource for Invasive Species Research.</title>
        <authorList>
            <person name="McCartney M.A."/>
            <person name="Auch B."/>
            <person name="Kono T."/>
            <person name="Mallez S."/>
            <person name="Zhang Y."/>
            <person name="Obille A."/>
            <person name="Becker A."/>
            <person name="Abrahante J.E."/>
            <person name="Garbe J."/>
            <person name="Badalamenti J.P."/>
            <person name="Herman A."/>
            <person name="Mangelson H."/>
            <person name="Liachko I."/>
            <person name="Sullivan S."/>
            <person name="Sone E.D."/>
            <person name="Koren S."/>
            <person name="Silverstein K.A.T."/>
            <person name="Beckman K.B."/>
            <person name="Gohl D.M."/>
        </authorList>
    </citation>
    <scope>NUCLEOTIDE SEQUENCE</scope>
    <source>
        <strain evidence="1">Duluth1</strain>
        <tissue evidence="1">Whole animal</tissue>
    </source>
</reference>
<protein>
    <submittedName>
        <fullName evidence="1">Uncharacterized protein</fullName>
    </submittedName>
</protein>
<proteinExistence type="predicted"/>
<accession>A0A9D4GGB4</accession>
<dbReference type="Proteomes" id="UP000828390">
    <property type="component" value="Unassembled WGS sequence"/>
</dbReference>
<name>A0A9D4GGB4_DREPO</name>
<reference evidence="1" key="2">
    <citation type="submission" date="2020-11" db="EMBL/GenBank/DDBJ databases">
        <authorList>
            <person name="McCartney M.A."/>
            <person name="Auch B."/>
            <person name="Kono T."/>
            <person name="Mallez S."/>
            <person name="Becker A."/>
            <person name="Gohl D.M."/>
            <person name="Silverstein K.A.T."/>
            <person name="Koren S."/>
            <person name="Bechman K.B."/>
            <person name="Herman A."/>
            <person name="Abrahante J.E."/>
            <person name="Garbe J."/>
        </authorList>
    </citation>
    <scope>NUCLEOTIDE SEQUENCE</scope>
    <source>
        <strain evidence="1">Duluth1</strain>
        <tissue evidence="1">Whole animal</tissue>
    </source>
</reference>
<gene>
    <name evidence="1" type="ORF">DPMN_118128</name>
</gene>
<dbReference type="EMBL" id="JAIWYP010000005">
    <property type="protein sequence ID" value="KAH3816610.1"/>
    <property type="molecule type" value="Genomic_DNA"/>
</dbReference>
<sequence length="63" mass="7211">MCKKTDNSGGKETTEITEIQLRKHLQDTFKIAKDIADTIRFERVHRSPGQPVSGKIRNIVVKF</sequence>
<organism evidence="1 2">
    <name type="scientific">Dreissena polymorpha</name>
    <name type="common">Zebra mussel</name>
    <name type="synonym">Mytilus polymorpha</name>
    <dbReference type="NCBI Taxonomy" id="45954"/>
    <lineage>
        <taxon>Eukaryota</taxon>
        <taxon>Metazoa</taxon>
        <taxon>Spiralia</taxon>
        <taxon>Lophotrochozoa</taxon>
        <taxon>Mollusca</taxon>
        <taxon>Bivalvia</taxon>
        <taxon>Autobranchia</taxon>
        <taxon>Heteroconchia</taxon>
        <taxon>Euheterodonta</taxon>
        <taxon>Imparidentia</taxon>
        <taxon>Neoheterodontei</taxon>
        <taxon>Myida</taxon>
        <taxon>Dreissenoidea</taxon>
        <taxon>Dreissenidae</taxon>
        <taxon>Dreissena</taxon>
    </lineage>
</organism>
<dbReference type="AlphaFoldDB" id="A0A9D4GGB4"/>
<evidence type="ECO:0000313" key="2">
    <source>
        <dbReference type="Proteomes" id="UP000828390"/>
    </source>
</evidence>